<keyword evidence="9" id="KW-0472">Membrane</keyword>
<evidence type="ECO:0000256" key="4">
    <source>
        <dbReference type="ARBA" id="ARBA00022960"/>
    </source>
</evidence>
<dbReference type="InterPro" id="IPR001967">
    <property type="entry name" value="Peptidase_S11_N"/>
</dbReference>
<keyword evidence="6" id="KW-0961">Cell wall biogenesis/degradation</keyword>
<protein>
    <submittedName>
        <fullName evidence="11">D-alanyl-D-alanine carboxypeptidase</fullName>
    </submittedName>
</protein>
<proteinExistence type="inferred from homology"/>
<keyword evidence="4" id="KW-0133">Cell shape</keyword>
<accession>A0ABZ0VB32</accession>
<evidence type="ECO:0000256" key="6">
    <source>
        <dbReference type="ARBA" id="ARBA00023316"/>
    </source>
</evidence>
<dbReference type="InterPro" id="IPR012338">
    <property type="entry name" value="Beta-lactam/transpept-like"/>
</dbReference>
<dbReference type="InterPro" id="IPR018044">
    <property type="entry name" value="Peptidase_S11"/>
</dbReference>
<evidence type="ECO:0000256" key="9">
    <source>
        <dbReference type="SAM" id="Phobius"/>
    </source>
</evidence>
<keyword evidence="5" id="KW-0573">Peptidoglycan synthesis</keyword>
<evidence type="ECO:0000313" key="12">
    <source>
        <dbReference type="Proteomes" id="UP001324533"/>
    </source>
</evidence>
<dbReference type="Proteomes" id="UP001324533">
    <property type="component" value="Chromosome"/>
</dbReference>
<name>A0ABZ0VB32_9MICO</name>
<dbReference type="RefSeq" id="WP_322410977.1">
    <property type="nucleotide sequence ID" value="NZ_CP139779.1"/>
</dbReference>
<organism evidence="11 12">
    <name type="scientific">Microbacterium invictum</name>
    <dbReference type="NCBI Taxonomy" id="515415"/>
    <lineage>
        <taxon>Bacteria</taxon>
        <taxon>Bacillati</taxon>
        <taxon>Actinomycetota</taxon>
        <taxon>Actinomycetes</taxon>
        <taxon>Micrococcales</taxon>
        <taxon>Microbacteriaceae</taxon>
        <taxon>Microbacterium</taxon>
    </lineage>
</organism>
<evidence type="ECO:0000256" key="8">
    <source>
        <dbReference type="SAM" id="MobiDB-lite"/>
    </source>
</evidence>
<feature type="transmembrane region" description="Helical" evidence="9">
    <location>
        <begin position="110"/>
        <end position="134"/>
    </location>
</feature>
<dbReference type="SUPFAM" id="SSF56601">
    <property type="entry name" value="beta-lactamase/transpeptidase-like"/>
    <property type="match status" value="1"/>
</dbReference>
<reference evidence="11 12" key="1">
    <citation type="submission" date="2023-06" db="EMBL/GenBank/DDBJ databases">
        <title>Rock-solubilizing bacteria, Microbacterium invictum, promotes re-establishment of vegetation in rocky wasteland by accelerating rock bio-weathering and reshaping soil bacterial community.</title>
        <authorList>
            <person name="Liu C."/>
        </authorList>
    </citation>
    <scope>NUCLEOTIDE SEQUENCE [LARGE SCALE GENOMIC DNA]</scope>
    <source>
        <strain evidence="11 12">X-18</strain>
    </source>
</reference>
<evidence type="ECO:0000256" key="7">
    <source>
        <dbReference type="RuleBase" id="RU004016"/>
    </source>
</evidence>
<evidence type="ECO:0000313" key="11">
    <source>
        <dbReference type="EMBL" id="WQB70841.1"/>
    </source>
</evidence>
<evidence type="ECO:0000256" key="5">
    <source>
        <dbReference type="ARBA" id="ARBA00022984"/>
    </source>
</evidence>
<evidence type="ECO:0000256" key="2">
    <source>
        <dbReference type="ARBA" id="ARBA00022729"/>
    </source>
</evidence>
<keyword evidence="12" id="KW-1185">Reference proteome</keyword>
<keyword evidence="11" id="KW-0121">Carboxypeptidase</keyword>
<keyword evidence="11" id="KW-0645">Protease</keyword>
<feature type="region of interest" description="Disordered" evidence="8">
    <location>
        <begin position="1"/>
        <end position="52"/>
    </location>
</feature>
<keyword evidence="3" id="KW-0378">Hydrolase</keyword>
<keyword evidence="9" id="KW-1133">Transmembrane helix</keyword>
<sequence length="505" mass="52095">MAEDDRHPLTRRAKRRQEGDGDAVASPSRSGVLTAPEGDAGPSPTRSSLAEPSIVATSQHPTALTWVDEDAILARPPGFTDLSGGGVPYVPVGPDLLAGAPRRSVFRPGVLIPAAVILGLVGGYAATTGLWPLYAVTPEVEAVQVLPAAAPAAAPVWPAEGSAAIAVEGIGGPLASSTDRNAIASITKLVTALVVLDEVPLAVGEPGPEFRFTGRDSDEYWDYLAGGESALDVPVGGTLSMYQLLEGILIGSANNYADRLASYLYPTDAVFANAAASWLDRHGIDGITIVEPTGIDARNSASPDALIPLARRALANPVVAEIVAKQAVDLPGAGLVTNTNGLLTDPGVVGIKTGTLDRWSLLSAKNVTIAETPVTLYAAVLGQPDDEARLAASRALYAQLEAELQPTVAVPAGTTAGYVRTAWGEDVPIVTSADASVIAWNGGSATVESTFDLDDLRAEGDTVGALTATGALDDSVVGLELAQDVEEPSFWWRLTHPLELFGLTG</sequence>
<evidence type="ECO:0000256" key="3">
    <source>
        <dbReference type="ARBA" id="ARBA00022801"/>
    </source>
</evidence>
<feature type="domain" description="Peptidase S11 D-alanyl-D-alanine carboxypeptidase A N-terminal" evidence="10">
    <location>
        <begin position="178"/>
        <end position="356"/>
    </location>
</feature>
<keyword evidence="9" id="KW-0812">Transmembrane</keyword>
<keyword evidence="2" id="KW-0732">Signal</keyword>
<comment type="similarity">
    <text evidence="1 7">Belongs to the peptidase S11 family.</text>
</comment>
<dbReference type="PRINTS" id="PR00725">
    <property type="entry name" value="DADACBPTASE1"/>
</dbReference>
<dbReference type="EMBL" id="CP139779">
    <property type="protein sequence ID" value="WQB70841.1"/>
    <property type="molecule type" value="Genomic_DNA"/>
</dbReference>
<dbReference type="GO" id="GO:0004180">
    <property type="term" value="F:carboxypeptidase activity"/>
    <property type="evidence" value="ECO:0007669"/>
    <property type="project" value="UniProtKB-KW"/>
</dbReference>
<dbReference type="Pfam" id="PF00768">
    <property type="entry name" value="Peptidase_S11"/>
    <property type="match status" value="1"/>
</dbReference>
<gene>
    <name evidence="11" type="ORF">T9R20_02465</name>
</gene>
<dbReference type="Gene3D" id="3.40.710.10">
    <property type="entry name" value="DD-peptidase/beta-lactamase superfamily"/>
    <property type="match status" value="1"/>
</dbReference>
<evidence type="ECO:0000256" key="1">
    <source>
        <dbReference type="ARBA" id="ARBA00007164"/>
    </source>
</evidence>
<evidence type="ECO:0000259" key="10">
    <source>
        <dbReference type="Pfam" id="PF00768"/>
    </source>
</evidence>